<dbReference type="KEGG" id="taj:C1A40_01005"/>
<dbReference type="InterPro" id="IPR013525">
    <property type="entry name" value="ABC2_TM"/>
</dbReference>
<evidence type="ECO:0000256" key="9">
    <source>
        <dbReference type="RuleBase" id="RU361157"/>
    </source>
</evidence>
<evidence type="ECO:0000256" key="6">
    <source>
        <dbReference type="ARBA" id="ARBA00022692"/>
    </source>
</evidence>
<dbReference type="PIRSF" id="PIRSF006648">
    <property type="entry name" value="DrrB"/>
    <property type="match status" value="1"/>
</dbReference>
<keyword evidence="8 9" id="KW-0472">Membrane</keyword>
<dbReference type="EMBL" id="CP025938">
    <property type="protein sequence ID" value="AUS04142.1"/>
    <property type="molecule type" value="Genomic_DNA"/>
</dbReference>
<dbReference type="Proteomes" id="UP000236592">
    <property type="component" value="Chromosome"/>
</dbReference>
<dbReference type="GO" id="GO:0140359">
    <property type="term" value="F:ABC-type transporter activity"/>
    <property type="evidence" value="ECO:0007669"/>
    <property type="project" value="InterPro"/>
</dbReference>
<comment type="caution">
    <text evidence="9">Lacks conserved residue(s) required for the propagation of feature annotation.</text>
</comment>
<evidence type="ECO:0000256" key="8">
    <source>
        <dbReference type="ARBA" id="ARBA00023136"/>
    </source>
</evidence>
<dbReference type="InterPro" id="IPR047817">
    <property type="entry name" value="ABC2_TM_bact-type"/>
</dbReference>
<evidence type="ECO:0000256" key="1">
    <source>
        <dbReference type="ARBA" id="ARBA00004429"/>
    </source>
</evidence>
<feature type="transmembrane region" description="Helical" evidence="9">
    <location>
        <begin position="166"/>
        <end position="189"/>
    </location>
</feature>
<keyword evidence="5" id="KW-0997">Cell inner membrane</keyword>
<dbReference type="Pfam" id="PF01061">
    <property type="entry name" value="ABC2_membrane"/>
    <property type="match status" value="1"/>
</dbReference>
<evidence type="ECO:0000313" key="12">
    <source>
        <dbReference type="Proteomes" id="UP000236592"/>
    </source>
</evidence>
<accession>A0A2I7SE08</accession>
<evidence type="ECO:0000256" key="2">
    <source>
        <dbReference type="ARBA" id="ARBA00007783"/>
    </source>
</evidence>
<reference evidence="12" key="1">
    <citation type="submission" date="2018-01" db="EMBL/GenBank/DDBJ databases">
        <title>Complete genome of Tamlana sp. UJ94.</title>
        <authorList>
            <person name="Jung J."/>
            <person name="Chung D."/>
            <person name="Bae S.S."/>
            <person name="Baek K."/>
        </authorList>
    </citation>
    <scope>NUCLEOTIDE SEQUENCE [LARGE SCALE GENOMIC DNA]</scope>
    <source>
        <strain evidence="12">UJ94</strain>
    </source>
</reference>
<keyword evidence="4 9" id="KW-1003">Cell membrane</keyword>
<evidence type="ECO:0000313" key="11">
    <source>
        <dbReference type="EMBL" id="AUS04142.1"/>
    </source>
</evidence>
<dbReference type="GO" id="GO:0043190">
    <property type="term" value="C:ATP-binding cassette (ABC) transporter complex"/>
    <property type="evidence" value="ECO:0007669"/>
    <property type="project" value="InterPro"/>
</dbReference>
<dbReference type="PRINTS" id="PR00164">
    <property type="entry name" value="ABC2TRNSPORT"/>
</dbReference>
<name>A0A2I7SE08_9FLAO</name>
<evidence type="ECO:0000256" key="7">
    <source>
        <dbReference type="ARBA" id="ARBA00022989"/>
    </source>
</evidence>
<feature type="transmembrane region" description="Helical" evidence="9">
    <location>
        <begin position="135"/>
        <end position="154"/>
    </location>
</feature>
<feature type="transmembrane region" description="Helical" evidence="9">
    <location>
        <begin position="201"/>
        <end position="220"/>
    </location>
</feature>
<evidence type="ECO:0000256" key="4">
    <source>
        <dbReference type="ARBA" id="ARBA00022475"/>
    </source>
</evidence>
<dbReference type="RefSeq" id="WP_102994264.1">
    <property type="nucleotide sequence ID" value="NZ_CP025938.1"/>
</dbReference>
<feature type="domain" description="ABC transmembrane type-2" evidence="10">
    <location>
        <begin position="50"/>
        <end position="282"/>
    </location>
</feature>
<dbReference type="PANTHER" id="PTHR30413:SF8">
    <property type="entry name" value="TRANSPORT PERMEASE PROTEIN"/>
    <property type="match status" value="1"/>
</dbReference>
<gene>
    <name evidence="11" type="ORF">C1A40_01005</name>
</gene>
<keyword evidence="6 9" id="KW-0812">Transmembrane</keyword>
<evidence type="ECO:0000259" key="10">
    <source>
        <dbReference type="PROSITE" id="PS51012"/>
    </source>
</evidence>
<dbReference type="PROSITE" id="PS51012">
    <property type="entry name" value="ABC_TM2"/>
    <property type="match status" value="1"/>
</dbReference>
<keyword evidence="3 9" id="KW-0813">Transport</keyword>
<dbReference type="InterPro" id="IPR000412">
    <property type="entry name" value="ABC_2_transport"/>
</dbReference>
<sequence>MSQYKDKWLYTISPKRKLIELNFEEIWRYKDLLFLFVKRDIITVYKQTILGPLWYIIQPLFTTLTFTLIFNNLANIPTGNGIPAFLFNLAGLSCWDYFSTCLTSTSNTFKSNQGIFGKVYFPRVITPLSAVISNLVRFGIRLLVFTGFYVYFVFFTDAASKASPTYALLLLPVLIALMALLGLGIGMIISSLTTKYRDLTYLVGFGMQLLMYGSAVMYPLSYFKEKLPKYSWVIEYNPVTTFIELFRYMTLGVGQFSISTFLYAIGVSVFCFLLGLIVFNRTEKSFIDTV</sequence>
<dbReference type="GO" id="GO:0015920">
    <property type="term" value="P:lipopolysaccharide transport"/>
    <property type="evidence" value="ECO:0007669"/>
    <property type="project" value="TreeGrafter"/>
</dbReference>
<comment type="subcellular location">
    <subcellularLocation>
        <location evidence="1">Cell inner membrane</location>
        <topology evidence="1">Multi-pass membrane protein</topology>
    </subcellularLocation>
    <subcellularLocation>
        <location evidence="9">Cell membrane</location>
        <topology evidence="9">Multi-pass membrane protein</topology>
    </subcellularLocation>
</comment>
<keyword evidence="7 9" id="KW-1133">Transmembrane helix</keyword>
<comment type="similarity">
    <text evidence="2 9">Belongs to the ABC-2 integral membrane protein family.</text>
</comment>
<dbReference type="PANTHER" id="PTHR30413">
    <property type="entry name" value="INNER MEMBRANE TRANSPORT PERMEASE"/>
    <property type="match status" value="1"/>
</dbReference>
<protein>
    <recommendedName>
        <fullName evidence="9">Transport permease protein</fullName>
    </recommendedName>
</protein>
<dbReference type="OrthoDB" id="9786910at2"/>
<proteinExistence type="inferred from homology"/>
<evidence type="ECO:0000256" key="3">
    <source>
        <dbReference type="ARBA" id="ARBA00022448"/>
    </source>
</evidence>
<dbReference type="AlphaFoldDB" id="A0A2I7SE08"/>
<organism evidence="11 12">
    <name type="scientific">Pseudotamlana carrageenivorans</name>
    <dbReference type="NCBI Taxonomy" id="2069432"/>
    <lineage>
        <taxon>Bacteria</taxon>
        <taxon>Pseudomonadati</taxon>
        <taxon>Bacteroidota</taxon>
        <taxon>Flavobacteriia</taxon>
        <taxon>Flavobacteriales</taxon>
        <taxon>Flavobacteriaceae</taxon>
        <taxon>Pseudotamlana</taxon>
    </lineage>
</organism>
<evidence type="ECO:0000256" key="5">
    <source>
        <dbReference type="ARBA" id="ARBA00022519"/>
    </source>
</evidence>
<feature type="transmembrane region" description="Helical" evidence="9">
    <location>
        <begin position="256"/>
        <end position="279"/>
    </location>
</feature>
<keyword evidence="12" id="KW-1185">Reference proteome</keyword>